<accession>D2Q447</accession>
<sequence>MHKNKEIALVTGGNKGIGHEIVRQLGILGFTVYLAARSSVLGESAAQALAADGLDVRFVQLDVTEVDSVEAAAKQVEAEAGRLDVLVNNAGIVAEWDTAVPDITAAQVREAFEVNVFGVVTVTHAFVPLLRRSSNARIVNMSSGLGSVNQLSELDGLLATQGLLAYSSSKAALNALTLVYASALRADGIKVNAATPGLVPTDLNTRAAVPRGDRTTADGALVPVALATLPAEGPTGVFRGPGSLDEVAPW</sequence>
<dbReference type="KEGG" id="kfl:Kfla_1258"/>
<dbReference type="STRING" id="479435.Kfla_1258"/>
<dbReference type="EMBL" id="CP001736">
    <property type="protein sequence ID" value="ADB30361.1"/>
    <property type="molecule type" value="Genomic_DNA"/>
</dbReference>
<evidence type="ECO:0000256" key="4">
    <source>
        <dbReference type="RuleBase" id="RU000363"/>
    </source>
</evidence>
<dbReference type="InterPro" id="IPR002347">
    <property type="entry name" value="SDR_fam"/>
</dbReference>
<dbReference type="GO" id="GO:0016616">
    <property type="term" value="F:oxidoreductase activity, acting on the CH-OH group of donors, NAD or NADP as acceptor"/>
    <property type="evidence" value="ECO:0007669"/>
    <property type="project" value="InterPro"/>
</dbReference>
<dbReference type="eggNOG" id="COG1028">
    <property type="taxonomic scope" value="Bacteria"/>
</dbReference>
<dbReference type="InterPro" id="IPR036291">
    <property type="entry name" value="NAD(P)-bd_dom_sf"/>
</dbReference>
<keyword evidence="3" id="KW-0560">Oxidoreductase</keyword>
<comment type="similarity">
    <text evidence="1 4">Belongs to the short-chain dehydrogenases/reductases (SDR) family.</text>
</comment>
<dbReference type="SUPFAM" id="SSF51735">
    <property type="entry name" value="NAD(P)-binding Rossmann-fold domains"/>
    <property type="match status" value="1"/>
</dbReference>
<name>D2Q447_KRIFD</name>
<evidence type="ECO:0000256" key="1">
    <source>
        <dbReference type="ARBA" id="ARBA00006484"/>
    </source>
</evidence>
<organism evidence="5 6">
    <name type="scientific">Kribbella flavida (strain DSM 17836 / JCM 10339 / NBRC 14399)</name>
    <dbReference type="NCBI Taxonomy" id="479435"/>
    <lineage>
        <taxon>Bacteria</taxon>
        <taxon>Bacillati</taxon>
        <taxon>Actinomycetota</taxon>
        <taxon>Actinomycetes</taxon>
        <taxon>Propionibacteriales</taxon>
        <taxon>Kribbellaceae</taxon>
        <taxon>Kribbella</taxon>
    </lineage>
</organism>
<reference evidence="5 6" key="2">
    <citation type="journal article" date="2010" name="Stand. Genomic Sci.">
        <title>Complete genome sequence of Kribbella flavida type strain (IFO 14399).</title>
        <authorList>
            <person name="Pukall R."/>
            <person name="Lapidus A."/>
            <person name="Glavina Del Rio T."/>
            <person name="Copeland A."/>
            <person name="Tice H."/>
            <person name="Cheng J.-F."/>
            <person name="Lucas S."/>
            <person name="Chen F."/>
            <person name="Nolan M."/>
            <person name="LaButti K."/>
            <person name="Pati A."/>
            <person name="Ivanova N."/>
            <person name="Mavrommatis K."/>
            <person name="Mikhailova N."/>
            <person name="Pitluck S."/>
            <person name="Bruce D."/>
            <person name="Goodwin L."/>
            <person name="Land M."/>
            <person name="Hauser L."/>
            <person name="Chang Y.-J."/>
            <person name="Jeffries C.D."/>
            <person name="Chen A."/>
            <person name="Palaniappan K."/>
            <person name="Chain P."/>
            <person name="Rohde M."/>
            <person name="Goeker M."/>
            <person name="Bristow J."/>
            <person name="Eisen J.A."/>
            <person name="Markowitz V."/>
            <person name="Hugenholtz P."/>
            <person name="Kyrpides N.C."/>
            <person name="Klenk H.-P."/>
            <person name="Brettin T."/>
        </authorList>
    </citation>
    <scope>NUCLEOTIDE SEQUENCE [LARGE SCALE GENOMIC DNA]</scope>
    <source>
        <strain evidence="6">DSM 17836 / JCM 10339 / NBRC 14399</strain>
    </source>
</reference>
<dbReference type="RefSeq" id="WP_012918917.1">
    <property type="nucleotide sequence ID" value="NC_013729.1"/>
</dbReference>
<dbReference type="InterPro" id="IPR045313">
    <property type="entry name" value="CBR1-like"/>
</dbReference>
<dbReference type="OrthoDB" id="9781117at2"/>
<keyword evidence="6" id="KW-1185">Reference proteome</keyword>
<dbReference type="PANTHER" id="PTHR43490">
    <property type="entry name" value="(+)-NEOMENTHOL DEHYDROGENASE"/>
    <property type="match status" value="1"/>
</dbReference>
<dbReference type="Gene3D" id="3.40.50.720">
    <property type="entry name" value="NAD(P)-binding Rossmann-like Domain"/>
    <property type="match status" value="1"/>
</dbReference>
<dbReference type="Proteomes" id="UP000007967">
    <property type="component" value="Chromosome"/>
</dbReference>
<dbReference type="PANTHER" id="PTHR43490:SF99">
    <property type="entry name" value="SHORT-CHAIN DEHYDROGENASE_REDUCTASE"/>
    <property type="match status" value="1"/>
</dbReference>
<protein>
    <submittedName>
        <fullName evidence="5">Short-chain dehydrogenase/reductase SDR</fullName>
    </submittedName>
</protein>
<gene>
    <name evidence="5" type="ordered locus">Kfla_1258</name>
</gene>
<dbReference type="HOGENOM" id="CLU_010194_9_0_11"/>
<dbReference type="PRINTS" id="PR00080">
    <property type="entry name" value="SDRFAMILY"/>
</dbReference>
<dbReference type="Pfam" id="PF00106">
    <property type="entry name" value="adh_short"/>
    <property type="match status" value="1"/>
</dbReference>
<dbReference type="PRINTS" id="PR00081">
    <property type="entry name" value="GDHRDH"/>
</dbReference>
<evidence type="ECO:0000256" key="3">
    <source>
        <dbReference type="ARBA" id="ARBA00023002"/>
    </source>
</evidence>
<keyword evidence="2" id="KW-0521">NADP</keyword>
<reference evidence="6" key="1">
    <citation type="submission" date="2009-09" db="EMBL/GenBank/DDBJ databases">
        <title>The complete genome of Kribbella flavida DSM 17836.</title>
        <authorList>
            <consortium name="US DOE Joint Genome Institute (JGI-PGF)"/>
            <person name="Lucas S."/>
            <person name="Copeland A."/>
            <person name="Lapidus A."/>
            <person name="Glavina del Rio T."/>
            <person name="Dalin E."/>
            <person name="Tice H."/>
            <person name="Bruce D."/>
            <person name="Goodwin L."/>
            <person name="Pitluck S."/>
            <person name="Kyrpides N."/>
            <person name="Mavromatis K."/>
            <person name="Ivanova N."/>
            <person name="Saunders E."/>
            <person name="Brettin T."/>
            <person name="Detter J.C."/>
            <person name="Han C."/>
            <person name="Larimer F."/>
            <person name="Land M."/>
            <person name="Hauser L."/>
            <person name="Markowitz V."/>
            <person name="Cheng J.-F."/>
            <person name="Hugenholtz P."/>
            <person name="Woyke T."/>
            <person name="Wu D."/>
            <person name="Pukall R."/>
            <person name="Klenk H.-P."/>
            <person name="Eisen J.A."/>
        </authorList>
    </citation>
    <scope>NUCLEOTIDE SEQUENCE [LARGE SCALE GENOMIC DNA]</scope>
    <source>
        <strain evidence="6">DSM 17836 / JCM 10339 / NBRC 14399</strain>
    </source>
</reference>
<proteinExistence type="inferred from homology"/>
<evidence type="ECO:0000313" key="5">
    <source>
        <dbReference type="EMBL" id="ADB30361.1"/>
    </source>
</evidence>
<dbReference type="CDD" id="cd05324">
    <property type="entry name" value="carb_red_PTCR-like_SDR_c"/>
    <property type="match status" value="1"/>
</dbReference>
<evidence type="ECO:0000313" key="6">
    <source>
        <dbReference type="Proteomes" id="UP000007967"/>
    </source>
</evidence>
<evidence type="ECO:0000256" key="2">
    <source>
        <dbReference type="ARBA" id="ARBA00022857"/>
    </source>
</evidence>
<dbReference type="AlphaFoldDB" id="D2Q447"/>